<dbReference type="SMART" id="SM00248">
    <property type="entry name" value="ANK"/>
    <property type="match status" value="3"/>
</dbReference>
<organism evidence="6 7">
    <name type="scientific">Xiphophorus maculatus</name>
    <name type="common">Southern platyfish</name>
    <name type="synonym">Platypoecilus maculatus</name>
    <dbReference type="NCBI Taxonomy" id="8083"/>
    <lineage>
        <taxon>Eukaryota</taxon>
        <taxon>Metazoa</taxon>
        <taxon>Chordata</taxon>
        <taxon>Craniata</taxon>
        <taxon>Vertebrata</taxon>
        <taxon>Euteleostomi</taxon>
        <taxon>Actinopterygii</taxon>
        <taxon>Neopterygii</taxon>
        <taxon>Teleostei</taxon>
        <taxon>Neoteleostei</taxon>
        <taxon>Acanthomorphata</taxon>
        <taxon>Ovalentaria</taxon>
        <taxon>Atherinomorphae</taxon>
        <taxon>Cyprinodontiformes</taxon>
        <taxon>Poeciliidae</taxon>
        <taxon>Poeciliinae</taxon>
        <taxon>Xiphophorus</taxon>
    </lineage>
</organism>
<evidence type="ECO:0000313" key="6">
    <source>
        <dbReference type="Ensembl" id="ENSXMAP00000021687.1"/>
    </source>
</evidence>
<reference evidence="6" key="3">
    <citation type="submission" date="2025-08" db="UniProtKB">
        <authorList>
            <consortium name="Ensembl"/>
        </authorList>
    </citation>
    <scope>IDENTIFICATION</scope>
    <source>
        <strain evidence="6">JP 163 A</strain>
    </source>
</reference>
<comment type="subcellular location">
    <subcellularLocation>
        <location evidence="1">Cell projection</location>
        <location evidence="1">Stereocilium</location>
    </subcellularLocation>
</comment>
<reference evidence="6" key="4">
    <citation type="submission" date="2025-09" db="UniProtKB">
        <authorList>
            <consortium name="Ensembl"/>
        </authorList>
    </citation>
    <scope>IDENTIFICATION</scope>
    <source>
        <strain evidence="6">JP 163 A</strain>
    </source>
</reference>
<proteinExistence type="predicted"/>
<dbReference type="GO" id="GO:0032420">
    <property type="term" value="C:stereocilium"/>
    <property type="evidence" value="ECO:0007669"/>
    <property type="project" value="UniProtKB-SubCell"/>
</dbReference>
<keyword evidence="4 5" id="KW-0040">ANK repeat</keyword>
<name>A0A3B5PT19_XIPMA</name>
<reference evidence="7" key="2">
    <citation type="journal article" date="2013" name="Nat. Genet.">
        <title>The genome of the platyfish, Xiphophorus maculatus, provides insights into evolutionary adaptation and several complex traits.</title>
        <authorList>
            <person name="Schartl M."/>
            <person name="Walter R.B."/>
            <person name="Shen Y."/>
            <person name="Garcia T."/>
            <person name="Catchen J."/>
            <person name="Amores A."/>
            <person name="Braasch I."/>
            <person name="Chalopin D."/>
            <person name="Volff J.N."/>
            <person name="Lesch K.P."/>
            <person name="Bisazza A."/>
            <person name="Minx P."/>
            <person name="Hillier L."/>
            <person name="Wilson R.K."/>
            <person name="Fuerstenberg S."/>
            <person name="Boore J."/>
            <person name="Searle S."/>
            <person name="Postlethwait J.H."/>
            <person name="Warren W.C."/>
        </authorList>
    </citation>
    <scope>NUCLEOTIDE SEQUENCE [LARGE SCALE GENOMIC DNA]</scope>
    <source>
        <strain evidence="7">JP 163 A</strain>
    </source>
</reference>
<dbReference type="GO" id="GO:0007605">
    <property type="term" value="P:sensory perception of sound"/>
    <property type="evidence" value="ECO:0007669"/>
    <property type="project" value="UniProtKB-KW"/>
</dbReference>
<dbReference type="GeneTree" id="ENSGT00940000156970"/>
<evidence type="ECO:0000313" key="7">
    <source>
        <dbReference type="Proteomes" id="UP000002852"/>
    </source>
</evidence>
<evidence type="ECO:0000256" key="3">
    <source>
        <dbReference type="ARBA" id="ARBA00022740"/>
    </source>
</evidence>
<dbReference type="Pfam" id="PF12796">
    <property type="entry name" value="Ank_2"/>
    <property type="match status" value="2"/>
</dbReference>
<dbReference type="SUPFAM" id="SSF48403">
    <property type="entry name" value="Ankyrin repeat"/>
    <property type="match status" value="1"/>
</dbReference>
<keyword evidence="2" id="KW-0677">Repeat</keyword>
<keyword evidence="7" id="KW-1185">Reference proteome</keyword>
<evidence type="ECO:0000256" key="5">
    <source>
        <dbReference type="PROSITE-ProRule" id="PRU00023"/>
    </source>
</evidence>
<accession>A0A3B5PT19</accession>
<dbReference type="Proteomes" id="UP000002852">
    <property type="component" value="Unassembled WGS sequence"/>
</dbReference>
<dbReference type="Ensembl" id="ENSXMAT00000036611.1">
    <property type="protein sequence ID" value="ENSXMAP00000021687.1"/>
    <property type="gene ID" value="ENSXMAG00000029239.1"/>
</dbReference>
<dbReference type="PANTHER" id="PTHR24153">
    <property type="entry name" value="ESPIN"/>
    <property type="match status" value="1"/>
</dbReference>
<dbReference type="PROSITE" id="PS50297">
    <property type="entry name" value="ANK_REP_REGION"/>
    <property type="match status" value="1"/>
</dbReference>
<evidence type="ECO:0000256" key="1">
    <source>
        <dbReference type="ARBA" id="ARBA00004645"/>
    </source>
</evidence>
<dbReference type="InterPro" id="IPR036770">
    <property type="entry name" value="Ankyrin_rpt-contain_sf"/>
</dbReference>
<dbReference type="InParanoid" id="A0A3B5PT19"/>
<dbReference type="STRING" id="8083.ENSXMAP00000021687"/>
<feature type="repeat" description="ANK" evidence="5">
    <location>
        <begin position="90"/>
        <end position="117"/>
    </location>
</feature>
<keyword evidence="3" id="KW-1009">Hearing</keyword>
<dbReference type="InterPro" id="IPR002110">
    <property type="entry name" value="Ankyrin_rpt"/>
</dbReference>
<dbReference type="PROSITE" id="PS50088">
    <property type="entry name" value="ANK_REPEAT"/>
    <property type="match status" value="1"/>
</dbReference>
<reference evidence="7" key="1">
    <citation type="submission" date="2012-01" db="EMBL/GenBank/DDBJ databases">
        <authorList>
            <person name="Walter R."/>
            <person name="Schartl M."/>
            <person name="Warren W."/>
        </authorList>
    </citation>
    <scope>NUCLEOTIDE SEQUENCE [LARGE SCALE GENOMIC DNA]</scope>
    <source>
        <strain evidence="7">JP 163 A</strain>
    </source>
</reference>
<sequence>MSLNPEQELKQRATPLYLACQEGHLHVARYLVTDRGANVHLTAYDGMTCLHAAAHMGRQAVVDWLVSLRFVNFLIQVTCTDVGLSCQDREGATAMHFAASRGHHCILEKLLHMGSKVIKDFWGGTPLHDAAENGELEVRLSCLFVCWHNLKGMGG</sequence>
<dbReference type="GO" id="GO:0051017">
    <property type="term" value="P:actin filament bundle assembly"/>
    <property type="evidence" value="ECO:0007669"/>
    <property type="project" value="TreeGrafter"/>
</dbReference>
<dbReference type="GO" id="GO:0051015">
    <property type="term" value="F:actin filament binding"/>
    <property type="evidence" value="ECO:0007669"/>
    <property type="project" value="TreeGrafter"/>
</dbReference>
<dbReference type="Gene3D" id="1.25.40.20">
    <property type="entry name" value="Ankyrin repeat-containing domain"/>
    <property type="match status" value="2"/>
</dbReference>
<dbReference type="OMA" id="RRANTQM"/>
<dbReference type="GO" id="GO:0005737">
    <property type="term" value="C:cytoplasm"/>
    <property type="evidence" value="ECO:0007669"/>
    <property type="project" value="TreeGrafter"/>
</dbReference>
<dbReference type="PANTHER" id="PTHR24153:SF14">
    <property type="entry name" value="ESPIN"/>
    <property type="match status" value="1"/>
</dbReference>
<dbReference type="InterPro" id="IPR052420">
    <property type="entry name" value="Espin/Espin-like"/>
</dbReference>
<evidence type="ECO:0000256" key="4">
    <source>
        <dbReference type="ARBA" id="ARBA00023043"/>
    </source>
</evidence>
<dbReference type="AlphaFoldDB" id="A0A3B5PT19"/>
<evidence type="ECO:0000256" key="2">
    <source>
        <dbReference type="ARBA" id="ARBA00022737"/>
    </source>
</evidence>
<protein>
    <submittedName>
        <fullName evidence="6">Uncharacterized protein</fullName>
    </submittedName>
</protein>